<organism evidence="2 3">
    <name type="scientific">Candidatus Anaerobiospirillum merdipullorum</name>
    <dbReference type="NCBI Taxonomy" id="2838450"/>
    <lineage>
        <taxon>Bacteria</taxon>
        <taxon>Pseudomonadati</taxon>
        <taxon>Pseudomonadota</taxon>
        <taxon>Gammaproteobacteria</taxon>
        <taxon>Aeromonadales</taxon>
        <taxon>Succinivibrionaceae</taxon>
        <taxon>Anaerobiospirillum</taxon>
    </lineage>
</organism>
<dbReference type="PANTHER" id="PTHR34203:SF15">
    <property type="entry name" value="SLL1173 PROTEIN"/>
    <property type="match status" value="1"/>
</dbReference>
<accession>A0A9E2NRI3</accession>
<dbReference type="GO" id="GO:0008168">
    <property type="term" value="F:methyltransferase activity"/>
    <property type="evidence" value="ECO:0007669"/>
    <property type="project" value="UniProtKB-KW"/>
</dbReference>
<evidence type="ECO:0000313" key="2">
    <source>
        <dbReference type="EMBL" id="MBU3826143.1"/>
    </source>
</evidence>
<dbReference type="NCBIfam" id="TIGR01444">
    <property type="entry name" value="fkbM_fam"/>
    <property type="match status" value="1"/>
</dbReference>
<protein>
    <submittedName>
        <fullName evidence="2">FkbM family methyltransferase</fullName>
    </submittedName>
</protein>
<name>A0A9E2NRI3_9GAMM</name>
<evidence type="ECO:0000259" key="1">
    <source>
        <dbReference type="Pfam" id="PF05050"/>
    </source>
</evidence>
<dbReference type="Pfam" id="PF05050">
    <property type="entry name" value="Methyltransf_21"/>
    <property type="match status" value="1"/>
</dbReference>
<dbReference type="EMBL" id="JAHLFG010000017">
    <property type="protein sequence ID" value="MBU3826143.1"/>
    <property type="molecule type" value="Genomic_DNA"/>
</dbReference>
<keyword evidence="2" id="KW-0808">Transferase</keyword>
<dbReference type="PANTHER" id="PTHR34203">
    <property type="entry name" value="METHYLTRANSFERASE, FKBM FAMILY PROTEIN"/>
    <property type="match status" value="1"/>
</dbReference>
<dbReference type="SUPFAM" id="SSF53335">
    <property type="entry name" value="S-adenosyl-L-methionine-dependent methyltransferases"/>
    <property type="match status" value="2"/>
</dbReference>
<reference evidence="2" key="1">
    <citation type="journal article" date="2021" name="PeerJ">
        <title>Extensive microbial diversity within the chicken gut microbiome revealed by metagenomics and culture.</title>
        <authorList>
            <person name="Gilroy R."/>
            <person name="Ravi A."/>
            <person name="Getino M."/>
            <person name="Pursley I."/>
            <person name="Horton D.L."/>
            <person name="Alikhan N.F."/>
            <person name="Baker D."/>
            <person name="Gharbi K."/>
            <person name="Hall N."/>
            <person name="Watson M."/>
            <person name="Adriaenssens E.M."/>
            <person name="Foster-Nyarko E."/>
            <person name="Jarju S."/>
            <person name="Secka A."/>
            <person name="Antonio M."/>
            <person name="Oren A."/>
            <person name="Chaudhuri R.R."/>
            <person name="La Ragione R."/>
            <person name="Hildebrand F."/>
            <person name="Pallen M.J."/>
        </authorList>
    </citation>
    <scope>NUCLEOTIDE SEQUENCE</scope>
    <source>
        <strain evidence="2">687</strain>
    </source>
</reference>
<reference evidence="2" key="2">
    <citation type="submission" date="2021-04" db="EMBL/GenBank/DDBJ databases">
        <authorList>
            <person name="Gilroy R."/>
        </authorList>
    </citation>
    <scope>NUCLEOTIDE SEQUENCE</scope>
    <source>
        <strain evidence="2">687</strain>
    </source>
</reference>
<feature type="domain" description="Methyltransferase FkbM" evidence="1">
    <location>
        <begin position="284"/>
        <end position="405"/>
    </location>
</feature>
<dbReference type="InterPro" id="IPR052514">
    <property type="entry name" value="SAM-dependent_MTase"/>
</dbReference>
<dbReference type="GO" id="GO:0032259">
    <property type="term" value="P:methylation"/>
    <property type="evidence" value="ECO:0007669"/>
    <property type="project" value="UniProtKB-KW"/>
</dbReference>
<gene>
    <name evidence="2" type="ORF">IAA31_01420</name>
</gene>
<dbReference type="AlphaFoldDB" id="A0A9E2NRI3"/>
<sequence>MAKEKLYKLNLGCGNRHFAGWVNVDMAEACDPDMQVDLEETPWPWDENSVSEIRLFNVLEHIGSDPRIYLNVMKEIYRVCRHGAHVHIVATYPRHDNYVNDPTCCRPVTVASMQYFDKNICKLWKDNGAANTPLALYANIDLRLVNFKIALDENFSKLATARKWSSNDLKNNIELYNNAIVSSDMHLVVFKDEADKHRFALAAPINLPSYLMTIQPNLNFDREVSGSIAAQGQWQPSKSTVFSKLLRNFASGKDTAKILVAGASIGWYPLLAAKSADNISVDCYEPLDSNAEILRYNISLNELDDRVSVSEMALDDTQGTVKFYTDKGNLAMSALAKYKADMEEREVNADTLDNIFKDKQVAELPDVVVLDVQGAEQKVLNGAQNAFERGWRPIIFTEIYPSKLQACGAKVDFVAKLIDKKYSVYAISAKGLNLSLLDMAQVNKFYQEMSKPKHQDKYMSILCVPEGVDIKALIA</sequence>
<proteinExistence type="predicted"/>
<dbReference type="Proteomes" id="UP000824150">
    <property type="component" value="Unassembled WGS sequence"/>
</dbReference>
<dbReference type="InterPro" id="IPR006342">
    <property type="entry name" value="FkbM_mtfrase"/>
</dbReference>
<dbReference type="InterPro" id="IPR029063">
    <property type="entry name" value="SAM-dependent_MTases_sf"/>
</dbReference>
<evidence type="ECO:0000313" key="3">
    <source>
        <dbReference type="Proteomes" id="UP000824150"/>
    </source>
</evidence>
<comment type="caution">
    <text evidence="2">The sequence shown here is derived from an EMBL/GenBank/DDBJ whole genome shotgun (WGS) entry which is preliminary data.</text>
</comment>
<keyword evidence="2" id="KW-0489">Methyltransferase</keyword>
<dbReference type="Gene3D" id="3.40.50.150">
    <property type="entry name" value="Vaccinia Virus protein VP39"/>
    <property type="match status" value="2"/>
</dbReference>